<sequence length="110" mass="11596">MYSILPGFIMRTIATLLLGAAVASALSVYPAVADSDDLIAGAIAGAAAGAWAGSVFAAPPPQVYVYGPYPGWTRPVPQPPPIGIYHPDFHRDGWDEDFDEEPGDDGDWGH</sequence>
<evidence type="ECO:0000313" key="3">
    <source>
        <dbReference type="Proteomes" id="UP001144397"/>
    </source>
</evidence>
<feature type="chain" id="PRO_5040908556" evidence="1">
    <location>
        <begin position="34"/>
        <end position="110"/>
    </location>
</feature>
<accession>A0A9W6FP75</accession>
<feature type="signal peptide" evidence="1">
    <location>
        <begin position="1"/>
        <end position="33"/>
    </location>
</feature>
<keyword evidence="1" id="KW-0732">Signal</keyword>
<evidence type="ECO:0000313" key="2">
    <source>
        <dbReference type="EMBL" id="GLI24738.1"/>
    </source>
</evidence>
<dbReference type="Proteomes" id="UP001144397">
    <property type="component" value="Unassembled WGS sequence"/>
</dbReference>
<dbReference type="AlphaFoldDB" id="A0A9W6FP75"/>
<reference evidence="2" key="1">
    <citation type="submission" date="2022-12" db="EMBL/GenBank/DDBJ databases">
        <title>Reference genome sequencing for broad-spectrum identification of bacterial and archaeal isolates by mass spectrometry.</title>
        <authorList>
            <person name="Sekiguchi Y."/>
            <person name="Tourlousse D.M."/>
        </authorList>
    </citation>
    <scope>NUCLEOTIDE SEQUENCE</scope>
    <source>
        <strain evidence="2">301</strain>
    </source>
</reference>
<gene>
    <name evidence="2" type="ORF">XFLAVUS301_44120</name>
</gene>
<proteinExistence type="predicted"/>
<comment type="caution">
    <text evidence="2">The sequence shown here is derived from an EMBL/GenBank/DDBJ whole genome shotgun (WGS) entry which is preliminary data.</text>
</comment>
<name>A0A9W6FP75_XANFL</name>
<evidence type="ECO:0000256" key="1">
    <source>
        <dbReference type="SAM" id="SignalP"/>
    </source>
</evidence>
<organism evidence="2 3">
    <name type="scientific">Xanthobacter flavus</name>
    <dbReference type="NCBI Taxonomy" id="281"/>
    <lineage>
        <taxon>Bacteria</taxon>
        <taxon>Pseudomonadati</taxon>
        <taxon>Pseudomonadota</taxon>
        <taxon>Alphaproteobacteria</taxon>
        <taxon>Hyphomicrobiales</taxon>
        <taxon>Xanthobacteraceae</taxon>
        <taxon>Xanthobacter</taxon>
    </lineage>
</organism>
<dbReference type="EMBL" id="BSDO01000008">
    <property type="protein sequence ID" value="GLI24738.1"/>
    <property type="molecule type" value="Genomic_DNA"/>
</dbReference>
<protein>
    <submittedName>
        <fullName evidence="2">Uncharacterized protein</fullName>
    </submittedName>
</protein>